<reference evidence="2" key="1">
    <citation type="journal article" date="2023" name="G3 (Bethesda)">
        <title>A reference genome for the long-term kleptoplast-retaining sea slug Elysia crispata morphotype clarki.</title>
        <authorList>
            <person name="Eastman K.E."/>
            <person name="Pendleton A.L."/>
            <person name="Shaikh M.A."/>
            <person name="Suttiyut T."/>
            <person name="Ogas R."/>
            <person name="Tomko P."/>
            <person name="Gavelis G."/>
            <person name="Widhalm J.R."/>
            <person name="Wisecaver J.H."/>
        </authorList>
    </citation>
    <scope>NUCLEOTIDE SEQUENCE</scope>
    <source>
        <strain evidence="2">ECLA1</strain>
    </source>
</reference>
<dbReference type="AlphaFoldDB" id="A0AAE1ADN9"/>
<evidence type="ECO:0000256" key="1">
    <source>
        <dbReference type="SAM" id="Phobius"/>
    </source>
</evidence>
<dbReference type="EMBL" id="JAWDGP010002047">
    <property type="protein sequence ID" value="KAK3785918.1"/>
    <property type="molecule type" value="Genomic_DNA"/>
</dbReference>
<keyword evidence="1" id="KW-0812">Transmembrane</keyword>
<organism evidence="2 3">
    <name type="scientific">Elysia crispata</name>
    <name type="common">lettuce slug</name>
    <dbReference type="NCBI Taxonomy" id="231223"/>
    <lineage>
        <taxon>Eukaryota</taxon>
        <taxon>Metazoa</taxon>
        <taxon>Spiralia</taxon>
        <taxon>Lophotrochozoa</taxon>
        <taxon>Mollusca</taxon>
        <taxon>Gastropoda</taxon>
        <taxon>Heterobranchia</taxon>
        <taxon>Euthyneura</taxon>
        <taxon>Panpulmonata</taxon>
        <taxon>Sacoglossa</taxon>
        <taxon>Placobranchoidea</taxon>
        <taxon>Plakobranchidae</taxon>
        <taxon>Elysia</taxon>
    </lineage>
</organism>
<keyword evidence="3" id="KW-1185">Reference proteome</keyword>
<evidence type="ECO:0000313" key="3">
    <source>
        <dbReference type="Proteomes" id="UP001283361"/>
    </source>
</evidence>
<accession>A0AAE1ADN9</accession>
<protein>
    <submittedName>
        <fullName evidence="2">Uncharacterized protein</fullName>
    </submittedName>
</protein>
<feature type="transmembrane region" description="Helical" evidence="1">
    <location>
        <begin position="77"/>
        <end position="95"/>
    </location>
</feature>
<evidence type="ECO:0000313" key="2">
    <source>
        <dbReference type="EMBL" id="KAK3785918.1"/>
    </source>
</evidence>
<sequence length="268" mass="30195">MVHCCIEISSTRYFDKLLPALGNCFALELQKDRIQHTTCLCSDLKLQRYVTKTRTNQYCSVFRSCKPCCDRKKLDKMILKLFILSALLGIFGVAAKCKETFERCADKYVTIGSASELCSKFRNYLDCLTSGCELTTGEQRAIQIVMARSSEIQGVKNCDIDSSTIQNPTTDCDATFEKCNREGQARARGATRGDVCRLAKEETDCVYTGCTFLVTHKEVINSLLEVELENLDFDCDLNNGQVSARKLETSTLFLLMSLMVLRNFVSEF</sequence>
<gene>
    <name evidence="2" type="ORF">RRG08_033026</name>
</gene>
<comment type="caution">
    <text evidence="2">The sequence shown here is derived from an EMBL/GenBank/DDBJ whole genome shotgun (WGS) entry which is preliminary data.</text>
</comment>
<name>A0AAE1ADN9_9GAST</name>
<keyword evidence="1" id="KW-0472">Membrane</keyword>
<dbReference type="Proteomes" id="UP001283361">
    <property type="component" value="Unassembled WGS sequence"/>
</dbReference>
<proteinExistence type="predicted"/>
<keyword evidence="1" id="KW-1133">Transmembrane helix</keyword>